<evidence type="ECO:0000313" key="2">
    <source>
        <dbReference type="EMBL" id="MPC21484.1"/>
    </source>
</evidence>
<evidence type="ECO:0000256" key="1">
    <source>
        <dbReference type="SAM" id="SignalP"/>
    </source>
</evidence>
<gene>
    <name evidence="2" type="ORF">E2C01_014475</name>
</gene>
<feature type="chain" id="PRO_5022887976" evidence="1">
    <location>
        <begin position="30"/>
        <end position="66"/>
    </location>
</feature>
<dbReference type="AlphaFoldDB" id="A0A5B7DK69"/>
<dbReference type="EMBL" id="VSRR010000982">
    <property type="protein sequence ID" value="MPC21484.1"/>
    <property type="molecule type" value="Genomic_DNA"/>
</dbReference>
<keyword evidence="3" id="KW-1185">Reference proteome</keyword>
<keyword evidence="1" id="KW-0732">Signal</keyword>
<organism evidence="2 3">
    <name type="scientific">Portunus trituberculatus</name>
    <name type="common">Swimming crab</name>
    <name type="synonym">Neptunus trituberculatus</name>
    <dbReference type="NCBI Taxonomy" id="210409"/>
    <lineage>
        <taxon>Eukaryota</taxon>
        <taxon>Metazoa</taxon>
        <taxon>Ecdysozoa</taxon>
        <taxon>Arthropoda</taxon>
        <taxon>Crustacea</taxon>
        <taxon>Multicrustacea</taxon>
        <taxon>Malacostraca</taxon>
        <taxon>Eumalacostraca</taxon>
        <taxon>Eucarida</taxon>
        <taxon>Decapoda</taxon>
        <taxon>Pleocyemata</taxon>
        <taxon>Brachyura</taxon>
        <taxon>Eubrachyura</taxon>
        <taxon>Portunoidea</taxon>
        <taxon>Portunidae</taxon>
        <taxon>Portuninae</taxon>
        <taxon>Portunus</taxon>
    </lineage>
</organism>
<comment type="caution">
    <text evidence="2">The sequence shown here is derived from an EMBL/GenBank/DDBJ whole genome shotgun (WGS) entry which is preliminary data.</text>
</comment>
<feature type="signal peptide" evidence="1">
    <location>
        <begin position="1"/>
        <end position="29"/>
    </location>
</feature>
<accession>A0A5B7DK69</accession>
<evidence type="ECO:0000313" key="3">
    <source>
        <dbReference type="Proteomes" id="UP000324222"/>
    </source>
</evidence>
<reference evidence="2 3" key="1">
    <citation type="submission" date="2019-05" db="EMBL/GenBank/DDBJ databases">
        <title>Another draft genome of Portunus trituberculatus and its Hox gene families provides insights of decapod evolution.</title>
        <authorList>
            <person name="Jeong J.-H."/>
            <person name="Song I."/>
            <person name="Kim S."/>
            <person name="Choi T."/>
            <person name="Kim D."/>
            <person name="Ryu S."/>
            <person name="Kim W."/>
        </authorList>
    </citation>
    <scope>NUCLEOTIDE SEQUENCE [LARGE SCALE GENOMIC DNA]</scope>
    <source>
        <tissue evidence="2">Muscle</tissue>
    </source>
</reference>
<proteinExistence type="predicted"/>
<dbReference type="Proteomes" id="UP000324222">
    <property type="component" value="Unassembled WGS sequence"/>
</dbReference>
<name>A0A5B7DK69_PORTR</name>
<protein>
    <submittedName>
        <fullName evidence="2">Uncharacterized protein</fullName>
    </submittedName>
</protein>
<sequence length="66" mass="6872">MWGSGDPSAAFPLGILLLLLAVLDGLAQGKEDYGRNEDGASGAAAGTAWTTSQEVVKRILPDDVRE</sequence>